<dbReference type="SMART" id="SM00382">
    <property type="entry name" value="AAA"/>
    <property type="match status" value="1"/>
</dbReference>
<evidence type="ECO:0000256" key="1">
    <source>
        <dbReference type="ARBA" id="ARBA00022741"/>
    </source>
</evidence>
<protein>
    <submittedName>
        <fullName evidence="4">Energy-coupling factor ABC transporter ATP-binding protein</fullName>
    </submittedName>
</protein>
<keyword evidence="5" id="KW-1185">Reference proteome</keyword>
<dbReference type="PANTHER" id="PTHR43423:SF1">
    <property type="entry name" value="ABC TRANSPORTER I FAMILY MEMBER 17"/>
    <property type="match status" value="1"/>
</dbReference>
<dbReference type="Gene3D" id="3.40.50.300">
    <property type="entry name" value="P-loop containing nucleotide triphosphate hydrolases"/>
    <property type="match status" value="1"/>
</dbReference>
<dbReference type="InterPro" id="IPR003593">
    <property type="entry name" value="AAA+_ATPase"/>
</dbReference>
<dbReference type="InterPro" id="IPR003439">
    <property type="entry name" value="ABC_transporter-like_ATP-bd"/>
</dbReference>
<evidence type="ECO:0000256" key="2">
    <source>
        <dbReference type="ARBA" id="ARBA00022840"/>
    </source>
</evidence>
<feature type="domain" description="ABC transporter" evidence="3">
    <location>
        <begin position="2"/>
        <end position="230"/>
    </location>
</feature>
<dbReference type="NCBIfam" id="NF041774">
    <property type="entry name" value="tung_ATPbind_TupC"/>
    <property type="match status" value="1"/>
</dbReference>
<accession>A0ABS5HFF8</accession>
<dbReference type="InterPro" id="IPR027417">
    <property type="entry name" value="P-loop_NTPase"/>
</dbReference>
<dbReference type="GO" id="GO:0005524">
    <property type="term" value="F:ATP binding"/>
    <property type="evidence" value="ECO:0007669"/>
    <property type="project" value="UniProtKB-KW"/>
</dbReference>
<dbReference type="EMBL" id="JAGSSW010000001">
    <property type="protein sequence ID" value="MBR8462989.1"/>
    <property type="molecule type" value="Genomic_DNA"/>
</dbReference>
<name>A0ABS5HFF8_9BACT</name>
<gene>
    <name evidence="4" type="ORF">KDD93_00165</name>
</gene>
<dbReference type="SUPFAM" id="SSF52540">
    <property type="entry name" value="P-loop containing nucleoside triphosphate hydrolases"/>
    <property type="match status" value="1"/>
</dbReference>
<dbReference type="PANTHER" id="PTHR43423">
    <property type="entry name" value="ABC TRANSPORTER I FAMILY MEMBER 17"/>
    <property type="match status" value="1"/>
</dbReference>
<dbReference type="Pfam" id="PF00005">
    <property type="entry name" value="ABC_tran"/>
    <property type="match status" value="1"/>
</dbReference>
<evidence type="ECO:0000313" key="5">
    <source>
        <dbReference type="Proteomes" id="UP000682951"/>
    </source>
</evidence>
<dbReference type="RefSeq" id="WP_212141300.1">
    <property type="nucleotide sequence ID" value="NZ_JAGSSW010000001.1"/>
</dbReference>
<evidence type="ECO:0000259" key="3">
    <source>
        <dbReference type="PROSITE" id="PS50893"/>
    </source>
</evidence>
<organism evidence="4 5">
    <name type="scientific">Campylobacter anatolicus</name>
    <dbReference type="NCBI Taxonomy" id="2829105"/>
    <lineage>
        <taxon>Bacteria</taxon>
        <taxon>Pseudomonadati</taxon>
        <taxon>Campylobacterota</taxon>
        <taxon>Epsilonproteobacteria</taxon>
        <taxon>Campylobacterales</taxon>
        <taxon>Campylobacteraceae</taxon>
        <taxon>Campylobacter</taxon>
    </lineage>
</organism>
<reference evidence="4 5" key="1">
    <citation type="submission" date="2021-04" db="EMBL/GenBank/DDBJ databases">
        <title>Molecular and phenotypic characterization and identification of bacterial isolates recovered from the Anatolian ground squirrels (Spermophilus xanthoprymnus) and which have the potential to form a new species in the Campylobacter genus.</title>
        <authorList>
            <person name="Aydin F."/>
            <person name="Abay S."/>
            <person name="Kayman T."/>
            <person name="Karakaya E."/>
            <person name="Mustak H.K."/>
            <person name="Mustak I.B."/>
            <person name="Bilgin N."/>
            <person name="Duzler A."/>
            <person name="Sahin O."/>
            <person name="Guran O."/>
            <person name="Saticioglu I.B."/>
        </authorList>
    </citation>
    <scope>NUCLEOTIDE SEQUENCE [LARGE SCALE GENOMIC DNA]</scope>
    <source>
        <strain evidence="5">faydin-G24</strain>
    </source>
</reference>
<evidence type="ECO:0000313" key="4">
    <source>
        <dbReference type="EMBL" id="MBR8462989.1"/>
    </source>
</evidence>
<dbReference type="Proteomes" id="UP000682951">
    <property type="component" value="Unassembled WGS sequence"/>
</dbReference>
<proteinExistence type="predicted"/>
<keyword evidence="2 4" id="KW-0067">ATP-binding</keyword>
<keyword evidence="1" id="KW-0547">Nucleotide-binding</keyword>
<sequence>MIEVSNLSVRYGTHQILDIKNLQISTSKTTALLGSNGSGKSTLIRCLSHLEKPTCGVIKIWGKERLRLNELRDISVLLPEPMLLKRSVRANFEFALKSRGNLDKFKAYVGEALALVGLDESFLVKKHYELSSGQTQRVAFALLLCLRSRLNLLDEPTNAVDIATARLFAKAIEYAKAQYKSGFIIASHDEKWLSAISEESVFLHQGRVSEFEIKNIFSAANGTVECGDDVRFVLPKTLKASSKVAINQNLINLSFAHINGYFGGILHSVSLIYTDKILIKIKVGSILLKCVKERKEFSQDRLITGDKIYFSIPNEAFLSLE</sequence>
<comment type="caution">
    <text evidence="4">The sequence shown here is derived from an EMBL/GenBank/DDBJ whole genome shotgun (WGS) entry which is preliminary data.</text>
</comment>
<dbReference type="InterPro" id="IPR053569">
    <property type="entry name" value="Tungstate_ABC_transporter"/>
</dbReference>
<dbReference type="PROSITE" id="PS50893">
    <property type="entry name" value="ABC_TRANSPORTER_2"/>
    <property type="match status" value="1"/>
</dbReference>